<dbReference type="Gene3D" id="3.40.50.720">
    <property type="entry name" value="NAD(P)-binding Rossmann-like Domain"/>
    <property type="match status" value="1"/>
</dbReference>
<gene>
    <name evidence="4" type="ORF">A3B25_00205</name>
</gene>
<keyword evidence="2" id="KW-0521">NADP</keyword>
<name>A0A1G2GSV2_9BACT</name>
<comment type="function">
    <text evidence="2">Catalyzes the reduction of dTDP-6-deoxy-L-lyxo-4-hexulose to yield dTDP-L-rhamnose.</text>
</comment>
<sequence>MKLLMTGGSGLLGREILKLDPSIISPSHNEMDITDEKKVLAVLQKHQPDIVLHLAAETKPLEHEETPEPGLRVNIIGTANVALACHSLGIRMVYTSTDYLYVGKGPHKEDEPILAPYRFSWSKLGGEAAVSLLKDSLVLRLSFGPVPFPWEKVYKGQYNSKLYVDEIASLVLAAAKSKALGIMNIGGPRTTLEDYARRTKHDIETIRKPDWVPVDTSLDITKMKQALGIEDENSLLKH</sequence>
<proteinExistence type="inferred from homology"/>
<dbReference type="EC" id="1.1.1.133" evidence="2"/>
<protein>
    <recommendedName>
        <fullName evidence="2">dTDP-4-dehydrorhamnose reductase</fullName>
        <ecNumber evidence="2">1.1.1.133</ecNumber>
    </recommendedName>
</protein>
<comment type="pathway">
    <text evidence="2">Carbohydrate biosynthesis; dTDP-L-rhamnose biosynthesis.</text>
</comment>
<dbReference type="InterPro" id="IPR005913">
    <property type="entry name" value="dTDP_dehydrorham_reduct"/>
</dbReference>
<evidence type="ECO:0000259" key="3">
    <source>
        <dbReference type="Pfam" id="PF04321"/>
    </source>
</evidence>
<dbReference type="AlphaFoldDB" id="A0A1G2GSV2"/>
<dbReference type="UniPathway" id="UPA00124"/>
<evidence type="ECO:0000313" key="5">
    <source>
        <dbReference type="Proteomes" id="UP000179106"/>
    </source>
</evidence>
<dbReference type="PANTHER" id="PTHR10491">
    <property type="entry name" value="DTDP-4-DEHYDRORHAMNOSE REDUCTASE"/>
    <property type="match status" value="1"/>
</dbReference>
<dbReference type="GO" id="GO:0019305">
    <property type="term" value="P:dTDP-rhamnose biosynthetic process"/>
    <property type="evidence" value="ECO:0007669"/>
    <property type="project" value="UniProtKB-UniPathway"/>
</dbReference>
<dbReference type="Pfam" id="PF04321">
    <property type="entry name" value="RmlD_sub_bind"/>
    <property type="match status" value="1"/>
</dbReference>
<dbReference type="Proteomes" id="UP000179106">
    <property type="component" value="Unassembled WGS sequence"/>
</dbReference>
<dbReference type="GO" id="GO:0048269">
    <property type="term" value="C:methionine adenosyltransferase complex"/>
    <property type="evidence" value="ECO:0007669"/>
    <property type="project" value="TreeGrafter"/>
</dbReference>
<keyword evidence="2" id="KW-0560">Oxidoreductase</keyword>
<dbReference type="InterPro" id="IPR036291">
    <property type="entry name" value="NAD(P)-bd_dom_sf"/>
</dbReference>
<organism evidence="4 5">
    <name type="scientific">Candidatus Ryanbacteria bacterium RIFCSPLOWO2_01_FULL_48_26</name>
    <dbReference type="NCBI Taxonomy" id="1802126"/>
    <lineage>
        <taxon>Bacteria</taxon>
        <taxon>Candidatus Ryaniibacteriota</taxon>
    </lineage>
</organism>
<feature type="domain" description="RmlD-like substrate binding" evidence="3">
    <location>
        <begin position="1"/>
        <end position="142"/>
    </location>
</feature>
<evidence type="ECO:0000256" key="2">
    <source>
        <dbReference type="RuleBase" id="RU364082"/>
    </source>
</evidence>
<dbReference type="STRING" id="1802126.A3B25_00205"/>
<dbReference type="EMBL" id="MHNW01000024">
    <property type="protein sequence ID" value="OGZ53282.1"/>
    <property type="molecule type" value="Genomic_DNA"/>
</dbReference>
<dbReference type="GO" id="GO:0048270">
    <property type="term" value="F:methionine adenosyltransferase regulator activity"/>
    <property type="evidence" value="ECO:0007669"/>
    <property type="project" value="TreeGrafter"/>
</dbReference>
<reference evidence="4 5" key="1">
    <citation type="journal article" date="2016" name="Nat. Commun.">
        <title>Thousands of microbial genomes shed light on interconnected biogeochemical processes in an aquifer system.</title>
        <authorList>
            <person name="Anantharaman K."/>
            <person name="Brown C.T."/>
            <person name="Hug L.A."/>
            <person name="Sharon I."/>
            <person name="Castelle C.J."/>
            <person name="Probst A.J."/>
            <person name="Thomas B.C."/>
            <person name="Singh A."/>
            <person name="Wilkins M.J."/>
            <person name="Karaoz U."/>
            <person name="Brodie E.L."/>
            <person name="Williams K.H."/>
            <person name="Hubbard S.S."/>
            <person name="Banfield J.F."/>
        </authorList>
    </citation>
    <scope>NUCLEOTIDE SEQUENCE [LARGE SCALE GENOMIC DNA]</scope>
</reference>
<comment type="caution">
    <text evidence="4">The sequence shown here is derived from an EMBL/GenBank/DDBJ whole genome shotgun (WGS) entry which is preliminary data.</text>
</comment>
<evidence type="ECO:0000313" key="4">
    <source>
        <dbReference type="EMBL" id="OGZ53282.1"/>
    </source>
</evidence>
<comment type="similarity">
    <text evidence="1 2">Belongs to the dTDP-4-dehydrorhamnose reductase family.</text>
</comment>
<dbReference type="InterPro" id="IPR029903">
    <property type="entry name" value="RmlD-like-bd"/>
</dbReference>
<evidence type="ECO:0000256" key="1">
    <source>
        <dbReference type="ARBA" id="ARBA00010944"/>
    </source>
</evidence>
<dbReference type="GO" id="GO:0008831">
    <property type="term" value="F:dTDP-4-dehydrorhamnose reductase activity"/>
    <property type="evidence" value="ECO:0007669"/>
    <property type="project" value="UniProtKB-EC"/>
</dbReference>
<dbReference type="GO" id="GO:0006556">
    <property type="term" value="P:S-adenosylmethionine biosynthetic process"/>
    <property type="evidence" value="ECO:0007669"/>
    <property type="project" value="TreeGrafter"/>
</dbReference>
<accession>A0A1G2GSV2</accession>
<dbReference type="PANTHER" id="PTHR10491:SF4">
    <property type="entry name" value="METHIONINE ADENOSYLTRANSFERASE 2 SUBUNIT BETA"/>
    <property type="match status" value="1"/>
</dbReference>
<dbReference type="SUPFAM" id="SSF51735">
    <property type="entry name" value="NAD(P)-binding Rossmann-fold domains"/>
    <property type="match status" value="1"/>
</dbReference>